<keyword evidence="2" id="KW-1185">Reference proteome</keyword>
<evidence type="ECO:0000313" key="1">
    <source>
        <dbReference type="EMBL" id="AKU95143.1"/>
    </source>
</evidence>
<dbReference type="KEGG" id="llu:AKJ09_01807"/>
<gene>
    <name evidence="1" type="ORF">AKJ09_01807</name>
</gene>
<dbReference type="AlphaFoldDB" id="A0A0K1PNN8"/>
<dbReference type="Proteomes" id="UP000064967">
    <property type="component" value="Chromosome"/>
</dbReference>
<evidence type="ECO:0000313" key="2">
    <source>
        <dbReference type="Proteomes" id="UP000064967"/>
    </source>
</evidence>
<proteinExistence type="predicted"/>
<name>A0A0K1PNN8_9BACT</name>
<dbReference type="STRING" id="1391654.AKJ09_01807"/>
<dbReference type="EMBL" id="CP012333">
    <property type="protein sequence ID" value="AKU95143.1"/>
    <property type="molecule type" value="Genomic_DNA"/>
</dbReference>
<reference evidence="1 2" key="1">
    <citation type="submission" date="2015-08" db="EMBL/GenBank/DDBJ databases">
        <authorList>
            <person name="Babu N.S."/>
            <person name="Beckwith C.J."/>
            <person name="Beseler K.G."/>
            <person name="Brison A."/>
            <person name="Carone J.V."/>
            <person name="Caskin T.P."/>
            <person name="Diamond M."/>
            <person name="Durham M.E."/>
            <person name="Foxe J.M."/>
            <person name="Go M."/>
            <person name="Henderson B.A."/>
            <person name="Jones I.B."/>
            <person name="McGettigan J.A."/>
            <person name="Micheletti S.J."/>
            <person name="Nasrallah M.E."/>
            <person name="Ortiz D."/>
            <person name="Piller C.R."/>
            <person name="Privatt S.R."/>
            <person name="Schneider S.L."/>
            <person name="Sharp S."/>
            <person name="Smith T.C."/>
            <person name="Stanton J.D."/>
            <person name="Ullery H.E."/>
            <person name="Wilson R.J."/>
            <person name="Serrano M.G."/>
            <person name="Buck G."/>
            <person name="Lee V."/>
            <person name="Wang Y."/>
            <person name="Carvalho R."/>
            <person name="Voegtly L."/>
            <person name="Shi R."/>
            <person name="Duckworth R."/>
            <person name="Johnson A."/>
            <person name="Loviza R."/>
            <person name="Walstead R."/>
            <person name="Shah Z."/>
            <person name="Kiflezghi M."/>
            <person name="Wade K."/>
            <person name="Ball S.L."/>
            <person name="Bradley K.W."/>
            <person name="Asai D.J."/>
            <person name="Bowman C.A."/>
            <person name="Russell D.A."/>
            <person name="Pope W.H."/>
            <person name="Jacobs-Sera D."/>
            <person name="Hendrix R.W."/>
            <person name="Hatfull G.F."/>
        </authorList>
    </citation>
    <scope>NUCLEOTIDE SEQUENCE [LARGE SCALE GENOMIC DNA]</scope>
    <source>
        <strain evidence="1 2">DSM 27648</strain>
    </source>
</reference>
<sequence length="40" mass="4358">MEYWQHCLERAEPRFLSFGQFSLTSNSAGPGGGARAIDAV</sequence>
<accession>A0A0K1PNN8</accession>
<protein>
    <submittedName>
        <fullName evidence="1">Uncharacterized protein</fullName>
    </submittedName>
</protein>
<organism evidence="1 2">
    <name type="scientific">Labilithrix luteola</name>
    <dbReference type="NCBI Taxonomy" id="1391654"/>
    <lineage>
        <taxon>Bacteria</taxon>
        <taxon>Pseudomonadati</taxon>
        <taxon>Myxococcota</taxon>
        <taxon>Polyangia</taxon>
        <taxon>Polyangiales</taxon>
        <taxon>Labilitrichaceae</taxon>
        <taxon>Labilithrix</taxon>
    </lineage>
</organism>